<dbReference type="OrthoDB" id="3558762at2759"/>
<sequence>MDKNCLMADATATLLLAHKPEDDWRVQHCSVPIGVELGLMEESLRLGDVTETDMLNQFTN</sequence>
<gene>
    <name evidence="1" type="ORF">FOMG_16162</name>
</gene>
<organism evidence="1">
    <name type="scientific">Fusarium oxysporum f. sp. melonis 26406</name>
    <dbReference type="NCBI Taxonomy" id="1089452"/>
    <lineage>
        <taxon>Eukaryota</taxon>
        <taxon>Fungi</taxon>
        <taxon>Dikarya</taxon>
        <taxon>Ascomycota</taxon>
        <taxon>Pezizomycotina</taxon>
        <taxon>Sordariomycetes</taxon>
        <taxon>Hypocreomycetidae</taxon>
        <taxon>Hypocreales</taxon>
        <taxon>Nectriaceae</taxon>
        <taxon>Fusarium</taxon>
        <taxon>Fusarium oxysporum species complex</taxon>
    </lineage>
</organism>
<protein>
    <submittedName>
        <fullName evidence="1">Uncharacterized protein</fullName>
    </submittedName>
</protein>
<dbReference type="Proteomes" id="UP000030703">
    <property type="component" value="Unassembled WGS sequence"/>
</dbReference>
<reference evidence="1" key="2">
    <citation type="submission" date="2012-05" db="EMBL/GenBank/DDBJ databases">
        <title>Annotation of the Genome Sequence of Fusarium oxysporum f. sp. melonis 26406.</title>
        <authorList>
            <consortium name="The Broad Institute Genomics Platform"/>
            <person name="Ma L.-J."/>
            <person name="Corby-Kistler H."/>
            <person name="Broz K."/>
            <person name="Gale L.R."/>
            <person name="Jonkers W."/>
            <person name="O'Donnell K."/>
            <person name="Ploetz R."/>
            <person name="Steinberg C."/>
            <person name="Schwartz D.C."/>
            <person name="VanEtten H."/>
            <person name="Zhou S."/>
            <person name="Young S.K."/>
            <person name="Zeng Q."/>
            <person name="Gargeya S."/>
            <person name="Fitzgerald M."/>
            <person name="Abouelleil A."/>
            <person name="Alvarado L."/>
            <person name="Chapman S.B."/>
            <person name="Gainer-Dewar J."/>
            <person name="Goldberg J."/>
            <person name="Griggs A."/>
            <person name="Gujja S."/>
            <person name="Hansen M."/>
            <person name="Howarth C."/>
            <person name="Imamovic A."/>
            <person name="Ireland A."/>
            <person name="Larimer J."/>
            <person name="McCowan C."/>
            <person name="Murphy C."/>
            <person name="Pearson M."/>
            <person name="Poon T.W."/>
            <person name="Priest M."/>
            <person name="Roberts A."/>
            <person name="Saif S."/>
            <person name="Shea T."/>
            <person name="Sykes S."/>
            <person name="Wortman J."/>
            <person name="Nusbaum C."/>
            <person name="Birren B."/>
        </authorList>
    </citation>
    <scope>NUCLEOTIDE SEQUENCE</scope>
    <source>
        <strain evidence="1">26406</strain>
    </source>
</reference>
<reference evidence="1" key="1">
    <citation type="submission" date="2012-04" db="EMBL/GenBank/DDBJ databases">
        <title>The Genome Sequence of Fusarium oxysporum melonis.</title>
        <authorList>
            <consortium name="The Broad Institute Genome Sequencing Platform"/>
            <person name="Ma L.-J."/>
            <person name="Gale L.R."/>
            <person name="Schwartz D.C."/>
            <person name="Zhou S."/>
            <person name="Corby-Kistler H."/>
            <person name="Young S.K."/>
            <person name="Zeng Q."/>
            <person name="Gargeya S."/>
            <person name="Fitzgerald M."/>
            <person name="Haas B."/>
            <person name="Abouelleil A."/>
            <person name="Alvarado L."/>
            <person name="Arachchi H.M."/>
            <person name="Berlin A."/>
            <person name="Brown A."/>
            <person name="Chapman S.B."/>
            <person name="Chen Z."/>
            <person name="Dunbar C."/>
            <person name="Freedman E."/>
            <person name="Gearin G."/>
            <person name="Goldberg J."/>
            <person name="Griggs A."/>
            <person name="Gujja S."/>
            <person name="Heiman D."/>
            <person name="Howarth C."/>
            <person name="Larson L."/>
            <person name="Lui A."/>
            <person name="MacDonald P.J.P."/>
            <person name="Montmayeur A."/>
            <person name="Murphy C."/>
            <person name="Neiman D."/>
            <person name="Pearson M."/>
            <person name="Priest M."/>
            <person name="Roberts A."/>
            <person name="Saif S."/>
            <person name="Shea T."/>
            <person name="Shenoy N."/>
            <person name="Sisk P."/>
            <person name="Stolte C."/>
            <person name="Sykes S."/>
            <person name="Wortman J."/>
            <person name="Nusbaum C."/>
            <person name="Birren B."/>
        </authorList>
    </citation>
    <scope>NUCLEOTIDE SEQUENCE</scope>
    <source>
        <strain evidence="1">26406</strain>
    </source>
</reference>
<proteinExistence type="predicted"/>
<dbReference type="VEuPathDB" id="FungiDB:FOMG_16162"/>
<name>W9Z6E0_FUSOX</name>
<dbReference type="HOGENOM" id="CLU_2941824_0_0_1"/>
<dbReference type="AlphaFoldDB" id="W9Z6E0"/>
<evidence type="ECO:0000313" key="1">
    <source>
        <dbReference type="EMBL" id="EXK27354.1"/>
    </source>
</evidence>
<accession>W9Z6E0</accession>
<dbReference type="EMBL" id="JH659350">
    <property type="protein sequence ID" value="EXK27354.1"/>
    <property type="molecule type" value="Genomic_DNA"/>
</dbReference>